<dbReference type="STRING" id="402596.SAMN04489844_4326"/>
<proteinExistence type="predicted"/>
<dbReference type="Proteomes" id="UP000198742">
    <property type="component" value="Unassembled WGS sequence"/>
</dbReference>
<keyword evidence="3" id="KW-1185">Reference proteome</keyword>
<protein>
    <recommendedName>
        <fullName evidence="4">WD40-like Beta Propeller Repeat</fullName>
    </recommendedName>
</protein>
<evidence type="ECO:0000313" key="3">
    <source>
        <dbReference type="Proteomes" id="UP000198742"/>
    </source>
</evidence>
<dbReference type="RefSeq" id="WP_090971962.1">
    <property type="nucleotide sequence ID" value="NZ_FNRT01000002.1"/>
</dbReference>
<reference evidence="3" key="1">
    <citation type="submission" date="2016-10" db="EMBL/GenBank/DDBJ databases">
        <authorList>
            <person name="Varghese N."/>
            <person name="Submissions S."/>
        </authorList>
    </citation>
    <scope>NUCLEOTIDE SEQUENCE [LARGE SCALE GENOMIC DNA]</scope>
    <source>
        <strain evidence="3">DSM 22017</strain>
    </source>
</reference>
<feature type="signal peptide" evidence="1">
    <location>
        <begin position="1"/>
        <end position="28"/>
    </location>
</feature>
<evidence type="ECO:0000313" key="2">
    <source>
        <dbReference type="EMBL" id="SED39552.1"/>
    </source>
</evidence>
<dbReference type="EMBL" id="FNRT01000002">
    <property type="protein sequence ID" value="SED39552.1"/>
    <property type="molecule type" value="Genomic_DNA"/>
</dbReference>
<feature type="chain" id="PRO_5011622204" description="WD40-like Beta Propeller Repeat" evidence="1">
    <location>
        <begin position="29"/>
        <end position="322"/>
    </location>
</feature>
<evidence type="ECO:0008006" key="4">
    <source>
        <dbReference type="Google" id="ProtNLM"/>
    </source>
</evidence>
<sequence length="322" mass="35307">MRHHHRRIATAATALIAPLALLAAPAAAADLRPGSLPRGADLALPYVEGTTIVDGTRVVVVPVKKPVLVAEVRGGYLVRDRRFADVVLVDHDGAKSRLPGADEDTITSPDGRLYASAGLAGDGVTVVTVRRVKDGERLGTRTFRSWVDTNIGRFAHPIDLDGHRLLIGGDGGRVVVWDWKRDTLRDVIDDKWHLQVGSLADGVAAGWTAPGERCTFTARLATPHRRLWRSCDEQVVALSPDGRRMVTTDRRVFLGFGRVRFLVMRTVTGRELGRWTAERFTDIRWETGSAISFRVDGRTSTAMVRCTPKRCQAASDPTPLPE</sequence>
<gene>
    <name evidence="2" type="ORF">SAMN04489844_4326</name>
</gene>
<dbReference type="SUPFAM" id="SSF50969">
    <property type="entry name" value="YVTN repeat-like/Quinoprotein amine dehydrogenase"/>
    <property type="match status" value="1"/>
</dbReference>
<accession>A0A1H5ABC2</accession>
<name>A0A1H5ABC2_9ACTN</name>
<evidence type="ECO:0000256" key="1">
    <source>
        <dbReference type="SAM" id="SignalP"/>
    </source>
</evidence>
<dbReference type="AlphaFoldDB" id="A0A1H5ABC2"/>
<dbReference type="OrthoDB" id="3766225at2"/>
<keyword evidence="1" id="KW-0732">Signal</keyword>
<organism evidence="2 3">
    <name type="scientific">Nocardioides exalbidus</name>
    <dbReference type="NCBI Taxonomy" id="402596"/>
    <lineage>
        <taxon>Bacteria</taxon>
        <taxon>Bacillati</taxon>
        <taxon>Actinomycetota</taxon>
        <taxon>Actinomycetes</taxon>
        <taxon>Propionibacteriales</taxon>
        <taxon>Nocardioidaceae</taxon>
        <taxon>Nocardioides</taxon>
    </lineage>
</organism>
<dbReference type="InterPro" id="IPR011044">
    <property type="entry name" value="Quino_amine_DH_bsu"/>
</dbReference>